<dbReference type="OrthoDB" id="6302218at2"/>
<dbReference type="EMBL" id="BMIY01000015">
    <property type="protein sequence ID" value="GFZ84087.1"/>
    <property type="molecule type" value="Genomic_DNA"/>
</dbReference>
<gene>
    <name evidence="2" type="primary">cI</name>
    <name evidence="2" type="ORF">GCM10011403_29530</name>
</gene>
<dbReference type="RefSeq" id="WP_068811078.1">
    <property type="nucleotide sequence ID" value="NZ_BMIY01000015.1"/>
</dbReference>
<sequence>MDIGEKIKKMREAESLSQFNFAVETGINMGTLRHYEAGRTVPGGKELLKITQNPTFTKYTLWLMTGQTAPEAGQISPEIEQSRTA</sequence>
<feature type="domain" description="HTH cro/C1-type" evidence="1">
    <location>
        <begin position="7"/>
        <end position="50"/>
    </location>
</feature>
<dbReference type="PROSITE" id="PS50943">
    <property type="entry name" value="HTH_CROC1"/>
    <property type="match status" value="1"/>
</dbReference>
<dbReference type="Proteomes" id="UP000627715">
    <property type="component" value="Unassembled WGS sequence"/>
</dbReference>
<reference evidence="2" key="1">
    <citation type="journal article" date="2014" name="Int. J. Syst. Evol. Microbiol.">
        <title>Complete genome sequence of Corynebacterium casei LMG S-19264T (=DSM 44701T), isolated from a smear-ripened cheese.</title>
        <authorList>
            <consortium name="US DOE Joint Genome Institute (JGI-PGF)"/>
            <person name="Walter F."/>
            <person name="Albersmeier A."/>
            <person name="Kalinowski J."/>
            <person name="Ruckert C."/>
        </authorList>
    </citation>
    <scope>NUCLEOTIDE SEQUENCE</scope>
    <source>
        <strain evidence="2">CGMCC 1.15425</strain>
    </source>
</reference>
<dbReference type="Pfam" id="PF01381">
    <property type="entry name" value="HTH_3"/>
    <property type="match status" value="1"/>
</dbReference>
<dbReference type="GO" id="GO:0003677">
    <property type="term" value="F:DNA binding"/>
    <property type="evidence" value="ECO:0007669"/>
    <property type="project" value="InterPro"/>
</dbReference>
<dbReference type="InterPro" id="IPR010982">
    <property type="entry name" value="Lambda_DNA-bd_dom_sf"/>
</dbReference>
<accession>A0A916QMH8</accession>
<proteinExistence type="predicted"/>
<reference evidence="2" key="2">
    <citation type="submission" date="2020-09" db="EMBL/GenBank/DDBJ databases">
        <authorList>
            <person name="Sun Q."/>
            <person name="Zhou Y."/>
        </authorList>
    </citation>
    <scope>NUCLEOTIDE SEQUENCE</scope>
    <source>
        <strain evidence="2">CGMCC 1.15425</strain>
    </source>
</reference>
<dbReference type="AlphaFoldDB" id="A0A916QMH8"/>
<organism evidence="2 3">
    <name type="scientific">Pseudohongiella nitratireducens</name>
    <dbReference type="NCBI Taxonomy" id="1768907"/>
    <lineage>
        <taxon>Bacteria</taxon>
        <taxon>Pseudomonadati</taxon>
        <taxon>Pseudomonadota</taxon>
        <taxon>Gammaproteobacteria</taxon>
        <taxon>Pseudomonadales</taxon>
        <taxon>Pseudohongiellaceae</taxon>
        <taxon>Pseudohongiella</taxon>
    </lineage>
</organism>
<evidence type="ECO:0000313" key="2">
    <source>
        <dbReference type="EMBL" id="GFZ84087.1"/>
    </source>
</evidence>
<dbReference type="InterPro" id="IPR001387">
    <property type="entry name" value="Cro/C1-type_HTH"/>
</dbReference>
<name>A0A916QMH8_9GAMM</name>
<evidence type="ECO:0000259" key="1">
    <source>
        <dbReference type="PROSITE" id="PS50943"/>
    </source>
</evidence>
<dbReference type="Gene3D" id="1.10.260.40">
    <property type="entry name" value="lambda repressor-like DNA-binding domains"/>
    <property type="match status" value="1"/>
</dbReference>
<keyword evidence="3" id="KW-1185">Reference proteome</keyword>
<comment type="caution">
    <text evidence="2">The sequence shown here is derived from an EMBL/GenBank/DDBJ whole genome shotgun (WGS) entry which is preliminary data.</text>
</comment>
<evidence type="ECO:0000313" key="3">
    <source>
        <dbReference type="Proteomes" id="UP000627715"/>
    </source>
</evidence>
<dbReference type="SMART" id="SM00530">
    <property type="entry name" value="HTH_XRE"/>
    <property type="match status" value="1"/>
</dbReference>
<dbReference type="SUPFAM" id="SSF47413">
    <property type="entry name" value="lambda repressor-like DNA-binding domains"/>
    <property type="match status" value="1"/>
</dbReference>
<protein>
    <submittedName>
        <fullName evidence="2">Transcriptional regulator</fullName>
    </submittedName>
</protein>
<dbReference type="CDD" id="cd00093">
    <property type="entry name" value="HTH_XRE"/>
    <property type="match status" value="1"/>
</dbReference>